<accession>A0A9N9HAZ6</accession>
<sequence length="265" mass="30742">MVNLLKKDESIKPYDGYKLTFYPDEFASPGGKNQKFLHIHVVGQEGEIRVYLRKIKGKINLHIENKRGNIPQHKQSKIKDFINDYYNLIMTRVEKELKKEINQEVNSRIKGVNFSQPKIVACRTSKEKLTAKLDDGRKVNEVLPVRVLSKGLFSSCDEDMDMNAGEEKREEKVTDENFIRMFVEIRADKWSSFINTKRKLLEEEVVLIFNEKVISKKDIEYITKKSIPSSYLENNFLAILLNRKDAGLNIQAKNLCRDNEGDGII</sequence>
<protein>
    <submittedName>
        <fullName evidence="1">9809_t:CDS:1</fullName>
    </submittedName>
</protein>
<keyword evidence="2" id="KW-1185">Reference proteome</keyword>
<feature type="non-terminal residue" evidence="1">
    <location>
        <position position="265"/>
    </location>
</feature>
<dbReference type="OrthoDB" id="10398657at2759"/>
<comment type="caution">
    <text evidence="1">The sequence shown here is derived from an EMBL/GenBank/DDBJ whole genome shotgun (WGS) entry which is preliminary data.</text>
</comment>
<dbReference type="AlphaFoldDB" id="A0A9N9HAZ6"/>
<evidence type="ECO:0000313" key="2">
    <source>
        <dbReference type="Proteomes" id="UP000789508"/>
    </source>
</evidence>
<dbReference type="EMBL" id="CAJVPS010010783">
    <property type="protein sequence ID" value="CAG8660245.1"/>
    <property type="molecule type" value="Genomic_DNA"/>
</dbReference>
<evidence type="ECO:0000313" key="1">
    <source>
        <dbReference type="EMBL" id="CAG8660245.1"/>
    </source>
</evidence>
<organism evidence="1 2">
    <name type="scientific">Ambispora leptoticha</name>
    <dbReference type="NCBI Taxonomy" id="144679"/>
    <lineage>
        <taxon>Eukaryota</taxon>
        <taxon>Fungi</taxon>
        <taxon>Fungi incertae sedis</taxon>
        <taxon>Mucoromycota</taxon>
        <taxon>Glomeromycotina</taxon>
        <taxon>Glomeromycetes</taxon>
        <taxon>Archaeosporales</taxon>
        <taxon>Ambisporaceae</taxon>
        <taxon>Ambispora</taxon>
    </lineage>
</organism>
<proteinExistence type="predicted"/>
<gene>
    <name evidence="1" type="ORF">ALEPTO_LOCUS10302</name>
</gene>
<reference evidence="1" key="1">
    <citation type="submission" date="2021-06" db="EMBL/GenBank/DDBJ databases">
        <authorList>
            <person name="Kallberg Y."/>
            <person name="Tangrot J."/>
            <person name="Rosling A."/>
        </authorList>
    </citation>
    <scope>NUCLEOTIDE SEQUENCE</scope>
    <source>
        <strain evidence="1">FL130A</strain>
    </source>
</reference>
<dbReference type="Proteomes" id="UP000789508">
    <property type="component" value="Unassembled WGS sequence"/>
</dbReference>
<name>A0A9N9HAZ6_9GLOM</name>